<comment type="caution">
    <text evidence="1">The sequence shown here is derived from an EMBL/GenBank/DDBJ whole genome shotgun (WGS) entry which is preliminary data.</text>
</comment>
<proteinExistence type="predicted"/>
<sequence length="152" mass="16782">MSKKVPPPWKLPPQRQNYFLSGQPTGFNTQFCTNPTGQPVEDDSEVELDPLEKLAATTWKPHPETCVILGKYLKRSLDKAERKTIVERFQIPAVPAAQLPKLETPVLQLLNQRKLGLKNIPGLLAVEAVESRMLDAIGPIAAVHAEAIKAKA</sequence>
<evidence type="ECO:0000313" key="1">
    <source>
        <dbReference type="EMBL" id="CAL8142941.1"/>
    </source>
</evidence>
<accession>A0ABP1S304</accession>
<dbReference type="EMBL" id="CAXLJM020000150">
    <property type="protein sequence ID" value="CAL8142941.1"/>
    <property type="molecule type" value="Genomic_DNA"/>
</dbReference>
<name>A0ABP1S304_9HEXA</name>
<organism evidence="1 2">
    <name type="scientific">Orchesella dallaii</name>
    <dbReference type="NCBI Taxonomy" id="48710"/>
    <lineage>
        <taxon>Eukaryota</taxon>
        <taxon>Metazoa</taxon>
        <taxon>Ecdysozoa</taxon>
        <taxon>Arthropoda</taxon>
        <taxon>Hexapoda</taxon>
        <taxon>Collembola</taxon>
        <taxon>Entomobryomorpha</taxon>
        <taxon>Entomobryoidea</taxon>
        <taxon>Orchesellidae</taxon>
        <taxon>Orchesellinae</taxon>
        <taxon>Orchesella</taxon>
    </lineage>
</organism>
<keyword evidence="2" id="KW-1185">Reference proteome</keyword>
<evidence type="ECO:0000313" key="2">
    <source>
        <dbReference type="Proteomes" id="UP001642540"/>
    </source>
</evidence>
<gene>
    <name evidence="1" type="ORF">ODALV1_LOCUS29198</name>
</gene>
<protein>
    <submittedName>
        <fullName evidence="1">Uncharacterized protein</fullName>
    </submittedName>
</protein>
<reference evidence="1 2" key="1">
    <citation type="submission" date="2024-08" db="EMBL/GenBank/DDBJ databases">
        <authorList>
            <person name="Cucini C."/>
            <person name="Frati F."/>
        </authorList>
    </citation>
    <scope>NUCLEOTIDE SEQUENCE [LARGE SCALE GENOMIC DNA]</scope>
</reference>
<dbReference type="Proteomes" id="UP001642540">
    <property type="component" value="Unassembled WGS sequence"/>
</dbReference>